<evidence type="ECO:0000313" key="2">
    <source>
        <dbReference type="Proteomes" id="UP000807785"/>
    </source>
</evidence>
<name>A0A9D7E4K9_9PROT</name>
<proteinExistence type="predicted"/>
<dbReference type="Proteomes" id="UP000807785">
    <property type="component" value="Unassembled WGS sequence"/>
</dbReference>
<accession>A0A9D7E4K9</accession>
<comment type="caution">
    <text evidence="1">The sequence shown here is derived from an EMBL/GenBank/DDBJ whole genome shotgun (WGS) entry which is preliminary data.</text>
</comment>
<reference evidence="2" key="1">
    <citation type="journal article" date="2021" name="Nat. Commun.">
        <title>Connecting structure to function with the recovery of over 1000 high-quality metagenome-assembled genomes from activated sludge using long-read sequencing.</title>
        <authorList>
            <person name="Singleton C.M."/>
            <person name="Petriglieri F."/>
            <person name="Kristensen J.M."/>
            <person name="Kirkegaard R.H."/>
            <person name="Michaelsen T.Y."/>
            <person name="Andersen M.H."/>
            <person name="Kondrotaite Z."/>
            <person name="Karst S.M."/>
            <person name="Dueholm M.S."/>
            <person name="Nielsen P.H."/>
            <person name="Albertsen M."/>
        </authorList>
    </citation>
    <scope>NUCLEOTIDE SEQUENCE [LARGE SCALE GENOMIC DNA]</scope>
</reference>
<organism evidence="1 2">
    <name type="scientific">Candidatus Methylophosphatis roskildensis</name>
    <dbReference type="NCBI Taxonomy" id="2899263"/>
    <lineage>
        <taxon>Bacteria</taxon>
        <taxon>Pseudomonadati</taxon>
        <taxon>Pseudomonadota</taxon>
        <taxon>Betaproteobacteria</taxon>
        <taxon>Nitrosomonadales</taxon>
        <taxon>Sterolibacteriaceae</taxon>
        <taxon>Candidatus Methylophosphatis</taxon>
    </lineage>
</organism>
<evidence type="ECO:0000313" key="1">
    <source>
        <dbReference type="EMBL" id="MBK6973683.1"/>
    </source>
</evidence>
<dbReference type="EMBL" id="JADJEV010000003">
    <property type="protein sequence ID" value="MBK6973683.1"/>
    <property type="molecule type" value="Genomic_DNA"/>
</dbReference>
<protein>
    <submittedName>
        <fullName evidence="1">Uncharacterized protein</fullName>
    </submittedName>
</protein>
<dbReference type="AlphaFoldDB" id="A0A9D7E4K9"/>
<gene>
    <name evidence="1" type="ORF">IPH26_12335</name>
</gene>
<sequence>MKVSSGTGKLETAAFVADLLCAMTLARQSPDLIGFDPIDRRRNALRLPITRDAREISGPRPQS</sequence>